<dbReference type="GeneID" id="66301962"/>
<gene>
    <name evidence="6" type="ORF">K4H94_07665</name>
</gene>
<accession>A0ABD4RHG5</accession>
<keyword evidence="4" id="KW-1133">Transmembrane helix</keyword>
<dbReference type="PROSITE" id="PS50111">
    <property type="entry name" value="CHEMOTAXIS_TRANSDUC_2"/>
    <property type="match status" value="1"/>
</dbReference>
<dbReference type="PANTHER" id="PTHR32089:SF112">
    <property type="entry name" value="LYSOZYME-LIKE PROTEIN-RELATED"/>
    <property type="match status" value="1"/>
</dbReference>
<protein>
    <submittedName>
        <fullName evidence="6">Chemotaxis protein</fullName>
    </submittedName>
</protein>
<organism evidence="6 7">
    <name type="scientific">Clostridium chauvoei</name>
    <dbReference type="NCBI Taxonomy" id="46867"/>
    <lineage>
        <taxon>Bacteria</taxon>
        <taxon>Bacillati</taxon>
        <taxon>Bacillota</taxon>
        <taxon>Clostridia</taxon>
        <taxon>Eubacteriales</taxon>
        <taxon>Clostridiaceae</taxon>
        <taxon>Clostridium</taxon>
    </lineage>
</organism>
<evidence type="ECO:0000256" key="1">
    <source>
        <dbReference type="ARBA" id="ARBA00023224"/>
    </source>
</evidence>
<comment type="caution">
    <text evidence="6">The sequence shown here is derived from an EMBL/GenBank/DDBJ whole genome shotgun (WGS) entry which is preliminary data.</text>
</comment>
<name>A0ABD4RHG5_9CLOT</name>
<dbReference type="RefSeq" id="WP_021875953.1">
    <property type="nucleotide sequence ID" value="NZ_CP018624.1"/>
</dbReference>
<reference evidence="6 7" key="1">
    <citation type="submission" date="2021-08" db="EMBL/GenBank/DDBJ databases">
        <title>Genome sequence analysis of Clostridium chauvoei strains of European origin and evaluation of typing options for outbreak investigations.</title>
        <authorList>
            <person name="Abdel-Glil M."/>
            <person name="Thomas P."/>
            <person name="Seyboldt C."/>
        </authorList>
    </citation>
    <scope>NUCLEOTIDE SEQUENCE [LARGE SCALE GENOMIC DNA]</scope>
    <source>
        <strain evidence="6 7">S0260-09</strain>
    </source>
</reference>
<dbReference type="EMBL" id="JAIFTX010000014">
    <property type="protein sequence ID" value="MBX7290919.1"/>
    <property type="molecule type" value="Genomic_DNA"/>
</dbReference>
<keyword evidence="4" id="KW-0472">Membrane</keyword>
<evidence type="ECO:0000313" key="6">
    <source>
        <dbReference type="EMBL" id="MBX7290919.1"/>
    </source>
</evidence>
<evidence type="ECO:0000313" key="7">
    <source>
        <dbReference type="Proteomes" id="UP000775179"/>
    </source>
</evidence>
<evidence type="ECO:0000256" key="2">
    <source>
        <dbReference type="PROSITE-ProRule" id="PRU00284"/>
    </source>
</evidence>
<dbReference type="Gene3D" id="1.10.287.950">
    <property type="entry name" value="Methyl-accepting chemotaxis protein"/>
    <property type="match status" value="1"/>
</dbReference>
<evidence type="ECO:0000256" key="4">
    <source>
        <dbReference type="SAM" id="Phobius"/>
    </source>
</evidence>
<keyword evidence="1 2" id="KW-0807">Transducer</keyword>
<feature type="coiled-coil region" evidence="3">
    <location>
        <begin position="351"/>
        <end position="424"/>
    </location>
</feature>
<dbReference type="GO" id="GO:0007165">
    <property type="term" value="P:signal transduction"/>
    <property type="evidence" value="ECO:0007669"/>
    <property type="project" value="UniProtKB-KW"/>
</dbReference>
<feature type="transmembrane region" description="Helical" evidence="4">
    <location>
        <begin position="114"/>
        <end position="132"/>
    </location>
</feature>
<dbReference type="AlphaFoldDB" id="A0ABD4RHG5"/>
<dbReference type="InterPro" id="IPR004089">
    <property type="entry name" value="MCPsignal_dom"/>
</dbReference>
<dbReference type="SMART" id="SM00283">
    <property type="entry name" value="MA"/>
    <property type="match status" value="1"/>
</dbReference>
<evidence type="ECO:0000259" key="5">
    <source>
        <dbReference type="PROSITE" id="PS50111"/>
    </source>
</evidence>
<dbReference type="KEGG" id="cchv:BTM20_08760"/>
<keyword evidence="4" id="KW-0812">Transmembrane</keyword>
<dbReference type="Pfam" id="PF00015">
    <property type="entry name" value="MCPsignal"/>
    <property type="match status" value="1"/>
</dbReference>
<feature type="domain" description="Methyl-accepting transducer" evidence="5">
    <location>
        <begin position="207"/>
        <end position="457"/>
    </location>
</feature>
<keyword evidence="3" id="KW-0175">Coiled coil</keyword>
<feature type="transmembrane region" description="Helical" evidence="4">
    <location>
        <begin position="12"/>
        <end position="33"/>
    </location>
</feature>
<feature type="transmembrane region" description="Helical" evidence="4">
    <location>
        <begin position="39"/>
        <end position="58"/>
    </location>
</feature>
<dbReference type="PROSITE" id="PS51257">
    <property type="entry name" value="PROKAR_LIPOPROTEIN"/>
    <property type="match status" value="1"/>
</dbReference>
<dbReference type="PANTHER" id="PTHR32089">
    <property type="entry name" value="METHYL-ACCEPTING CHEMOTAXIS PROTEIN MCPB"/>
    <property type="match status" value="1"/>
</dbReference>
<sequence>MRMKVTEATNKCFVVATTALACVNVFGLIGMINRNTMELKVALLTMVIIAISTSVMIFKYIQDRNNIKIRHIVGTPYAVVYAITLFATNSIVAPITIVPLIVICMIYLDEKYLIIPISGATILNIIWSYVRWGDSLTNSYILLQFVSIMMFFIMAYVVSKISNKIRTAADEDALKTIKLVEEQNRIIIGIKEAIELLNKNTQSISGFFATIESSSSNIQSAIGEILNGCENSTASIDDQNKATNNIKRDIEEAVVSSKDMENNFNESKETFVKTFKIVENLSEKSEIIKLKNKNVATTSEKLQEKAKKVLSIMYIIQSISEKTNLLALNAAIESARAGEFGKGFSVVAEEIRKLAEQSKESSEEINSILKELEDEVINVSDSISEVTQIINEEEVLVKDTTANLQNLKSDIGEVANKVEIVNEKINQINRDNFKINEGIINIASISEETLANSQNTSSIVDLLFKEIMDSKDSLNELVMLSERLNEYVQ</sequence>
<dbReference type="SUPFAM" id="SSF58104">
    <property type="entry name" value="Methyl-accepting chemotaxis protein (MCP) signaling domain"/>
    <property type="match status" value="1"/>
</dbReference>
<feature type="transmembrane region" description="Helical" evidence="4">
    <location>
        <begin position="79"/>
        <end position="108"/>
    </location>
</feature>
<evidence type="ECO:0000256" key="3">
    <source>
        <dbReference type="SAM" id="Coils"/>
    </source>
</evidence>
<feature type="transmembrane region" description="Helical" evidence="4">
    <location>
        <begin position="139"/>
        <end position="158"/>
    </location>
</feature>
<proteinExistence type="predicted"/>
<dbReference type="Proteomes" id="UP000775179">
    <property type="component" value="Unassembled WGS sequence"/>
</dbReference>